<organism evidence="1 2">
    <name type="scientific">Hymenobacter terrestris</name>
    <dbReference type="NCBI Taxonomy" id="2748310"/>
    <lineage>
        <taxon>Bacteria</taxon>
        <taxon>Pseudomonadati</taxon>
        <taxon>Bacteroidota</taxon>
        <taxon>Cytophagia</taxon>
        <taxon>Cytophagales</taxon>
        <taxon>Hymenobacteraceae</taxon>
        <taxon>Hymenobacter</taxon>
    </lineage>
</organism>
<proteinExistence type="predicted"/>
<keyword evidence="2" id="KW-1185">Reference proteome</keyword>
<name>A0ABX2Q9H6_9BACT</name>
<reference evidence="1 2" key="1">
    <citation type="submission" date="2020-05" db="EMBL/GenBank/DDBJ databases">
        <title>Hymenobacter terrestris sp. nov. and Hymenobacter lapidiphilus sp. nov., isolated from regoliths in Antarctica.</title>
        <authorList>
            <person name="Sedlacek I."/>
            <person name="Pantucek R."/>
            <person name="Zeman M."/>
            <person name="Holochova P."/>
            <person name="Kralova S."/>
            <person name="Stankova E."/>
            <person name="Sedo O."/>
            <person name="Micenkova L."/>
            <person name="Svec P."/>
            <person name="Gupta V."/>
            <person name="Sood U."/>
            <person name="Korpole U.S."/>
            <person name="Lal R."/>
        </authorList>
    </citation>
    <scope>NUCLEOTIDE SEQUENCE [LARGE SCALE GENOMIC DNA]</scope>
    <source>
        <strain evidence="1 2">P5252</strain>
    </source>
</reference>
<protein>
    <submittedName>
        <fullName evidence="1">Uncharacterized protein</fullName>
    </submittedName>
</protein>
<dbReference type="EMBL" id="JABKAV010000093">
    <property type="protein sequence ID" value="NVO86626.1"/>
    <property type="molecule type" value="Genomic_DNA"/>
</dbReference>
<evidence type="ECO:0000313" key="2">
    <source>
        <dbReference type="Proteomes" id="UP000626554"/>
    </source>
</evidence>
<evidence type="ECO:0000313" key="1">
    <source>
        <dbReference type="EMBL" id="NVO86626.1"/>
    </source>
</evidence>
<dbReference type="Proteomes" id="UP000626554">
    <property type="component" value="Unassembled WGS sequence"/>
</dbReference>
<accession>A0ABX2Q9H6</accession>
<comment type="caution">
    <text evidence="1">The sequence shown here is derived from an EMBL/GenBank/DDBJ whole genome shotgun (WGS) entry which is preliminary data.</text>
</comment>
<gene>
    <name evidence="1" type="ORF">HW556_17210</name>
</gene>
<sequence>MLRHGLPTRDEREILGRLVRIIGGFPLSRFGRHLHRADLFGRQPQAGTYSYAPPRSVLDRRLGNRFHRPAGTISAQ</sequence>